<keyword evidence="2" id="KW-1185">Reference proteome</keyword>
<organism evidence="1 2">
    <name type="scientific">Pleurodeles waltl</name>
    <name type="common">Iberian ribbed newt</name>
    <dbReference type="NCBI Taxonomy" id="8319"/>
    <lineage>
        <taxon>Eukaryota</taxon>
        <taxon>Metazoa</taxon>
        <taxon>Chordata</taxon>
        <taxon>Craniata</taxon>
        <taxon>Vertebrata</taxon>
        <taxon>Euteleostomi</taxon>
        <taxon>Amphibia</taxon>
        <taxon>Batrachia</taxon>
        <taxon>Caudata</taxon>
        <taxon>Salamandroidea</taxon>
        <taxon>Salamandridae</taxon>
        <taxon>Pleurodelinae</taxon>
        <taxon>Pleurodeles</taxon>
    </lineage>
</organism>
<proteinExistence type="predicted"/>
<dbReference type="EMBL" id="JANPWB010000009">
    <property type="protein sequence ID" value="KAJ1151317.1"/>
    <property type="molecule type" value="Genomic_DNA"/>
</dbReference>
<gene>
    <name evidence="1" type="ORF">NDU88_004100</name>
</gene>
<evidence type="ECO:0000313" key="2">
    <source>
        <dbReference type="Proteomes" id="UP001066276"/>
    </source>
</evidence>
<dbReference type="AlphaFoldDB" id="A0AAV7RF41"/>
<reference evidence="1" key="1">
    <citation type="journal article" date="2022" name="bioRxiv">
        <title>Sequencing and chromosome-scale assembly of the giantPleurodeles waltlgenome.</title>
        <authorList>
            <person name="Brown T."/>
            <person name="Elewa A."/>
            <person name="Iarovenko S."/>
            <person name="Subramanian E."/>
            <person name="Araus A.J."/>
            <person name="Petzold A."/>
            <person name="Susuki M."/>
            <person name="Suzuki K.-i.T."/>
            <person name="Hayashi T."/>
            <person name="Toyoda A."/>
            <person name="Oliveira C."/>
            <person name="Osipova E."/>
            <person name="Leigh N.D."/>
            <person name="Simon A."/>
            <person name="Yun M.H."/>
        </authorList>
    </citation>
    <scope>NUCLEOTIDE SEQUENCE</scope>
    <source>
        <strain evidence="1">20211129_DDA</strain>
        <tissue evidence="1">Liver</tissue>
    </source>
</reference>
<comment type="caution">
    <text evidence="1">The sequence shown here is derived from an EMBL/GenBank/DDBJ whole genome shotgun (WGS) entry which is preliminary data.</text>
</comment>
<dbReference type="Proteomes" id="UP001066276">
    <property type="component" value="Chromosome 5"/>
</dbReference>
<accession>A0AAV7RF41</accession>
<protein>
    <submittedName>
        <fullName evidence="1">Uncharacterized protein</fullName>
    </submittedName>
</protein>
<sequence length="71" mass="8507">MALQPGEWISLLLKLAKAEYWDAIEGVARQHYLTLQLKHSDVEFVRLCFFYVDRWIKRAVIKYRPRKKQAA</sequence>
<name>A0AAV7RF41_PLEWA</name>
<evidence type="ECO:0000313" key="1">
    <source>
        <dbReference type="EMBL" id="KAJ1151317.1"/>
    </source>
</evidence>